<proteinExistence type="predicted"/>
<evidence type="ECO:0000313" key="3">
    <source>
        <dbReference type="EMBL" id="QJH94572.1"/>
    </source>
</evidence>
<dbReference type="EMBL" id="MT144053">
    <property type="protein sequence ID" value="QJA47694.1"/>
    <property type="molecule type" value="Genomic_DNA"/>
</dbReference>
<evidence type="ECO:0000313" key="2">
    <source>
        <dbReference type="EMBL" id="QJA47694.1"/>
    </source>
</evidence>
<accession>A0A6H1ZJF5</accession>
<dbReference type="EMBL" id="MT144602">
    <property type="protein sequence ID" value="QJH94572.1"/>
    <property type="molecule type" value="Genomic_DNA"/>
</dbReference>
<organism evidence="2">
    <name type="scientific">viral metagenome</name>
    <dbReference type="NCBI Taxonomy" id="1070528"/>
    <lineage>
        <taxon>unclassified sequences</taxon>
        <taxon>metagenomes</taxon>
        <taxon>organismal metagenomes</taxon>
    </lineage>
</organism>
<gene>
    <name evidence="2" type="ORF">TM448A00720_0023</name>
    <name evidence="3" type="ORF">TM448B00242_0046</name>
</gene>
<feature type="region of interest" description="Disordered" evidence="1">
    <location>
        <begin position="136"/>
        <end position="155"/>
    </location>
</feature>
<sequence length="155" mass="17300">MTRYKKRVAVGNFLKKGEDIKDGDIVEIANEGKQIEGKFGTQDVFLLKLKNGEEGNIPFNTTSINNLIEGFGEESSGWVGKEVKVMMIKQNVQGKIASVYYFLHPETVLDDNSGEFIIPSSSLKDREEIPVIESDEVEDANKEAQIISDEENDKA</sequence>
<protein>
    <submittedName>
        <fullName evidence="2">Uncharacterized protein</fullName>
    </submittedName>
</protein>
<dbReference type="AlphaFoldDB" id="A0A6H1ZJF5"/>
<name>A0A6H1ZJF5_9ZZZZ</name>
<evidence type="ECO:0000256" key="1">
    <source>
        <dbReference type="SAM" id="MobiDB-lite"/>
    </source>
</evidence>
<reference evidence="2" key="1">
    <citation type="submission" date="2020-03" db="EMBL/GenBank/DDBJ databases">
        <title>The deep terrestrial virosphere.</title>
        <authorList>
            <person name="Holmfeldt K."/>
            <person name="Nilsson E."/>
            <person name="Simone D."/>
            <person name="Lopez-Fernandez M."/>
            <person name="Wu X."/>
            <person name="de Brujin I."/>
            <person name="Lundin D."/>
            <person name="Andersson A."/>
            <person name="Bertilsson S."/>
            <person name="Dopson M."/>
        </authorList>
    </citation>
    <scope>NUCLEOTIDE SEQUENCE</scope>
    <source>
        <strain evidence="2">TM448A00720</strain>
        <strain evidence="3">TM448B00242</strain>
    </source>
</reference>